<reference evidence="4" key="1">
    <citation type="submission" date="2020-02" db="EMBL/GenBank/DDBJ databases">
        <title>Delineation of the pyrene-degrading pathway in Roseobacter clade bacteria by genomic analysis.</title>
        <authorList>
            <person name="Zhou H."/>
            <person name="Wang H."/>
        </authorList>
    </citation>
    <scope>NUCLEOTIDE SEQUENCE</scope>
    <source>
        <strain evidence="4">PrR005</strain>
    </source>
</reference>
<evidence type="ECO:0000313" key="4">
    <source>
        <dbReference type="EMBL" id="NDW46727.1"/>
    </source>
</evidence>
<dbReference type="InterPro" id="IPR041881">
    <property type="entry name" value="PqqD_sf"/>
</dbReference>
<dbReference type="InterPro" id="IPR022479">
    <property type="entry name" value="PqqD_bac"/>
</dbReference>
<evidence type="ECO:0000256" key="3">
    <source>
        <dbReference type="ARBA" id="ARBA00022905"/>
    </source>
</evidence>
<dbReference type="GO" id="GO:0018189">
    <property type="term" value="P:pyrroloquinoline quinone biosynthetic process"/>
    <property type="evidence" value="ECO:0007669"/>
    <property type="project" value="UniProtKB-UniPathway"/>
</dbReference>
<comment type="pathway">
    <text evidence="1">Cofactor biosynthesis; pyrroloquinoline quinone biosynthesis.</text>
</comment>
<dbReference type="RefSeq" id="WP_164131754.1">
    <property type="nucleotide sequence ID" value="NZ_JAAGOX010000043.1"/>
</dbReference>
<dbReference type="InterPro" id="IPR008792">
    <property type="entry name" value="PQQD"/>
</dbReference>
<comment type="subunit">
    <text evidence="2">Monomer. Interacts with PqqE.</text>
</comment>
<dbReference type="EMBL" id="JAAGOX010000043">
    <property type="protein sequence ID" value="NDW46727.1"/>
    <property type="molecule type" value="Genomic_DNA"/>
</dbReference>
<protein>
    <submittedName>
        <fullName evidence="4">Pyrroloquinoline quinone biosynthesis peptide chaperone PqqD</fullName>
    </submittedName>
</protein>
<evidence type="ECO:0000256" key="1">
    <source>
        <dbReference type="ARBA" id="ARBA00004886"/>
    </source>
</evidence>
<organism evidence="4">
    <name type="scientific">Ruegeria sp. PrR005</name>
    <dbReference type="NCBI Taxonomy" id="2706882"/>
    <lineage>
        <taxon>Bacteria</taxon>
        <taxon>Pseudomonadati</taxon>
        <taxon>Pseudomonadota</taxon>
        <taxon>Alphaproteobacteria</taxon>
        <taxon>Rhodobacterales</taxon>
        <taxon>Roseobacteraceae</taxon>
        <taxon>Ruegeria</taxon>
    </lineage>
</organism>
<dbReference type="AlphaFoldDB" id="A0A6B2NVQ6"/>
<name>A0A6B2NVQ6_9RHOB</name>
<gene>
    <name evidence="4" type="primary">pqqD</name>
    <name evidence="4" type="ORF">G0P99_17400</name>
</gene>
<sequence length="95" mass="10280">MTLALAPGDRPYLPRGVRMRPDHVRGGQVLLAPEKAVALDPIGEAILSRVNGQASFAEIVDDLAATYSAPRAQIEGDVQTFLQGLRARVFLMVRP</sequence>
<dbReference type="Pfam" id="PF05402">
    <property type="entry name" value="PqqD"/>
    <property type="match status" value="1"/>
</dbReference>
<dbReference type="GO" id="GO:0048038">
    <property type="term" value="F:quinone binding"/>
    <property type="evidence" value="ECO:0007669"/>
    <property type="project" value="InterPro"/>
</dbReference>
<evidence type="ECO:0000256" key="2">
    <source>
        <dbReference type="ARBA" id="ARBA00011741"/>
    </source>
</evidence>
<proteinExistence type="predicted"/>
<dbReference type="UniPathway" id="UPA00539"/>
<dbReference type="Gene3D" id="1.10.10.1150">
    <property type="entry name" value="Coenzyme PQQ synthesis protein D (PqqD)"/>
    <property type="match status" value="1"/>
</dbReference>
<comment type="caution">
    <text evidence="4">The sequence shown here is derived from an EMBL/GenBank/DDBJ whole genome shotgun (WGS) entry which is preliminary data.</text>
</comment>
<accession>A0A6B2NVQ6</accession>
<dbReference type="NCBIfam" id="TIGR03859">
    <property type="entry name" value="PQQ_PqqD"/>
    <property type="match status" value="1"/>
</dbReference>
<keyword evidence="3" id="KW-0884">PQQ biosynthesis</keyword>